<keyword evidence="2" id="KW-1185">Reference proteome</keyword>
<protein>
    <submittedName>
        <fullName evidence="1">Uncharacterized protein</fullName>
    </submittedName>
</protein>
<proteinExistence type="predicted"/>
<gene>
    <name evidence="1" type="ORF">FHW16_002156</name>
</gene>
<comment type="caution">
    <text evidence="1">The sequence shown here is derived from an EMBL/GenBank/DDBJ whole genome shotgun (WGS) entry which is preliminary data.</text>
</comment>
<reference evidence="1 2" key="1">
    <citation type="submission" date="2020-07" db="EMBL/GenBank/DDBJ databases">
        <title>Genomic Encyclopedia of Type Strains, Phase IV (KMG-V): Genome sequencing to study the core and pangenomes of soil and plant-associated prokaryotes.</title>
        <authorList>
            <person name="Whitman W."/>
        </authorList>
    </citation>
    <scope>NUCLEOTIDE SEQUENCE [LARGE SCALE GENOMIC DNA]</scope>
    <source>
        <strain evidence="1 2">AN3</strain>
    </source>
</reference>
<evidence type="ECO:0000313" key="2">
    <source>
        <dbReference type="Proteomes" id="UP000549052"/>
    </source>
</evidence>
<dbReference type="AlphaFoldDB" id="A0A839ELS8"/>
<name>A0A839ELS8_9HYPH</name>
<evidence type="ECO:0000313" key="1">
    <source>
        <dbReference type="EMBL" id="MBA8878444.1"/>
    </source>
</evidence>
<dbReference type="EMBL" id="JACGXN010000002">
    <property type="protein sequence ID" value="MBA8878444.1"/>
    <property type="molecule type" value="Genomic_DNA"/>
</dbReference>
<dbReference type="RefSeq" id="WP_182549137.1">
    <property type="nucleotide sequence ID" value="NZ_JACGXN010000002.1"/>
</dbReference>
<dbReference type="Proteomes" id="UP000549052">
    <property type="component" value="Unassembled WGS sequence"/>
</dbReference>
<accession>A0A839ELS8</accession>
<sequence length="65" mass="6940">MAVSRKAEAAVAIASHAFAGPFWHLFPVRMSSRNRPETAQAGAFDGSRSEAAIAGVREALACYFQ</sequence>
<organism evidence="1 2">
    <name type="scientific">Phyllobacterium myrsinacearum</name>
    <dbReference type="NCBI Taxonomy" id="28101"/>
    <lineage>
        <taxon>Bacteria</taxon>
        <taxon>Pseudomonadati</taxon>
        <taxon>Pseudomonadota</taxon>
        <taxon>Alphaproteobacteria</taxon>
        <taxon>Hyphomicrobiales</taxon>
        <taxon>Phyllobacteriaceae</taxon>
        <taxon>Phyllobacterium</taxon>
    </lineage>
</organism>